<dbReference type="EMBL" id="JAQQEZ010000020">
    <property type="protein sequence ID" value="MFM0004436.1"/>
    <property type="molecule type" value="Genomic_DNA"/>
</dbReference>
<sequence length="90" mass="9638">MRTGSKQQFVSIERAVAIEDRLAAQIDELRGGQRFSAFGGCVEHLDVPGSGLGLMAFRHGASGQVFGKLRSSDVSAGTAQQRFVLLTDIE</sequence>
<accession>A0ABW9AWS2</accession>
<evidence type="ECO:0000313" key="2">
    <source>
        <dbReference type="Proteomes" id="UP001629230"/>
    </source>
</evidence>
<evidence type="ECO:0000313" key="1">
    <source>
        <dbReference type="EMBL" id="MFM0004436.1"/>
    </source>
</evidence>
<dbReference type="RefSeq" id="WP_243658274.1">
    <property type="nucleotide sequence ID" value="NZ_JAQQEZ010000020.1"/>
</dbReference>
<dbReference type="Proteomes" id="UP001629230">
    <property type="component" value="Unassembled WGS sequence"/>
</dbReference>
<organism evidence="1 2">
    <name type="scientific">Paraburkholderia dipogonis</name>
    <dbReference type="NCBI Taxonomy" id="1211383"/>
    <lineage>
        <taxon>Bacteria</taxon>
        <taxon>Pseudomonadati</taxon>
        <taxon>Pseudomonadota</taxon>
        <taxon>Betaproteobacteria</taxon>
        <taxon>Burkholderiales</taxon>
        <taxon>Burkholderiaceae</taxon>
        <taxon>Paraburkholderia</taxon>
    </lineage>
</organism>
<gene>
    <name evidence="1" type="ORF">PQR57_25855</name>
</gene>
<protein>
    <submittedName>
        <fullName evidence="1">Uncharacterized protein</fullName>
    </submittedName>
</protein>
<keyword evidence="2" id="KW-1185">Reference proteome</keyword>
<comment type="caution">
    <text evidence="1">The sequence shown here is derived from an EMBL/GenBank/DDBJ whole genome shotgun (WGS) entry which is preliminary data.</text>
</comment>
<reference evidence="1 2" key="1">
    <citation type="journal article" date="2024" name="Chem. Sci.">
        <title>Discovery of megapolipeptins by genome mining of a Burkholderiales bacteria collection.</title>
        <authorList>
            <person name="Paulo B.S."/>
            <person name="Recchia M.J.J."/>
            <person name="Lee S."/>
            <person name="Fergusson C.H."/>
            <person name="Romanowski S.B."/>
            <person name="Hernandez A."/>
            <person name="Krull N."/>
            <person name="Liu D.Y."/>
            <person name="Cavanagh H."/>
            <person name="Bos A."/>
            <person name="Gray C.A."/>
            <person name="Murphy B.T."/>
            <person name="Linington R.G."/>
            <person name="Eustaquio A.S."/>
        </authorList>
    </citation>
    <scope>NUCLEOTIDE SEQUENCE [LARGE SCALE GENOMIC DNA]</scope>
    <source>
        <strain evidence="1 2">RL17-350-BIC-A</strain>
    </source>
</reference>
<name>A0ABW9AWS2_9BURK</name>
<proteinExistence type="predicted"/>